<feature type="non-terminal residue" evidence="1">
    <location>
        <position position="1"/>
    </location>
</feature>
<dbReference type="SUPFAM" id="SSF51445">
    <property type="entry name" value="(Trans)glycosidases"/>
    <property type="match status" value="1"/>
</dbReference>
<accession>A0ABU3CC76</accession>
<name>A0ABU3CC76_9FLAO</name>
<dbReference type="EMBL" id="JAVRHQ010000018">
    <property type="protein sequence ID" value="MDT0643953.1"/>
    <property type="molecule type" value="Genomic_DNA"/>
</dbReference>
<dbReference type="InterPro" id="IPR017853">
    <property type="entry name" value="GH"/>
</dbReference>
<keyword evidence="2" id="KW-1185">Reference proteome</keyword>
<evidence type="ECO:0000313" key="1">
    <source>
        <dbReference type="EMBL" id="MDT0643953.1"/>
    </source>
</evidence>
<dbReference type="Proteomes" id="UP001262889">
    <property type="component" value="Unassembled WGS sequence"/>
</dbReference>
<gene>
    <name evidence="1" type="ORF">RM553_14035</name>
</gene>
<evidence type="ECO:0000313" key="2">
    <source>
        <dbReference type="Proteomes" id="UP001262889"/>
    </source>
</evidence>
<proteinExistence type="predicted"/>
<reference evidence="1 2" key="1">
    <citation type="submission" date="2023-09" db="EMBL/GenBank/DDBJ databases">
        <authorList>
            <person name="Rey-Velasco X."/>
        </authorList>
    </citation>
    <scope>NUCLEOTIDE SEQUENCE [LARGE SCALE GENOMIC DNA]</scope>
    <source>
        <strain evidence="1 2">F363</strain>
    </source>
</reference>
<evidence type="ECO:0008006" key="3">
    <source>
        <dbReference type="Google" id="ProtNLM"/>
    </source>
</evidence>
<comment type="caution">
    <text evidence="1">The sequence shown here is derived from an EMBL/GenBank/DDBJ whole genome shotgun (WGS) entry which is preliminary data.</text>
</comment>
<sequence length="307" mass="35185">KIQIIWDLCHFGYPDGLIPTHPQFPARFMALCRAFALFHNSYTGEPLLIVPINEISFLSWHSGEVRGTVPFAVNCGFDIKYHLCKAAIEGIMILKQTAPDVQILLVEPLVKIHPVGEEPVTEEILELNSHQFQAMDIIMGRLCPELGGSPFLGDMLGFNYYYNNQWEHKGRILPWPSEDTVLTPMYILLRDAYKRYNKPVILTETGHFGDDRSLWMEEITTECDKAISLGVDLRGLCIYPVIDRPDWDNLQSYSNCGIWDLDGDKNRIAHETTRTTVKRCMDFMERRLKQKTGNPVQDNLMGQPIPE</sequence>
<dbReference type="RefSeq" id="WP_311535571.1">
    <property type="nucleotide sequence ID" value="NZ_JAVRHQ010000018.1"/>
</dbReference>
<organism evidence="1 2">
    <name type="scientific">Autumnicola tepida</name>
    <dbReference type="NCBI Taxonomy" id="3075595"/>
    <lineage>
        <taxon>Bacteria</taxon>
        <taxon>Pseudomonadati</taxon>
        <taxon>Bacteroidota</taxon>
        <taxon>Flavobacteriia</taxon>
        <taxon>Flavobacteriales</taxon>
        <taxon>Flavobacteriaceae</taxon>
        <taxon>Autumnicola</taxon>
    </lineage>
</organism>
<dbReference type="Gene3D" id="3.20.20.80">
    <property type="entry name" value="Glycosidases"/>
    <property type="match status" value="1"/>
</dbReference>
<protein>
    <recommendedName>
        <fullName evidence="3">Beta-glucosidase</fullName>
    </recommendedName>
</protein>